<comment type="caution">
    <text evidence="8">The sequence shown here is derived from an EMBL/GenBank/DDBJ whole genome shotgun (WGS) entry which is preliminary data.</text>
</comment>
<dbReference type="GO" id="GO:0003677">
    <property type="term" value="F:DNA binding"/>
    <property type="evidence" value="ECO:0007669"/>
    <property type="project" value="UniProtKB-KW"/>
</dbReference>
<dbReference type="GO" id="GO:0005634">
    <property type="term" value="C:nucleus"/>
    <property type="evidence" value="ECO:0007669"/>
    <property type="project" value="UniProtKB-SubCell"/>
</dbReference>
<evidence type="ECO:0000256" key="6">
    <source>
        <dbReference type="SAM" id="MobiDB-lite"/>
    </source>
</evidence>
<accession>A0A843UBP0</accession>
<feature type="domain" description="AP2/ERF" evidence="7">
    <location>
        <begin position="20"/>
        <end position="100"/>
    </location>
</feature>
<keyword evidence="9" id="KW-1185">Reference proteome</keyword>
<dbReference type="Gene3D" id="3.30.730.10">
    <property type="entry name" value="AP2/ERF domain"/>
    <property type="match status" value="1"/>
</dbReference>
<keyword evidence="5" id="KW-0539">Nucleus</keyword>
<dbReference type="SUPFAM" id="SSF54171">
    <property type="entry name" value="DNA-binding domain"/>
    <property type="match status" value="1"/>
</dbReference>
<name>A0A843UBP0_COLES</name>
<keyword evidence="4" id="KW-0804">Transcription</keyword>
<dbReference type="AlphaFoldDB" id="A0A843UBP0"/>
<dbReference type="PROSITE" id="PS51032">
    <property type="entry name" value="AP2_ERF"/>
    <property type="match status" value="1"/>
</dbReference>
<dbReference type="PANTHER" id="PTHR31677">
    <property type="entry name" value="AP2 DOMAIN CLASS TRANSCRIPTION FACTOR"/>
    <property type="match status" value="1"/>
</dbReference>
<evidence type="ECO:0000256" key="4">
    <source>
        <dbReference type="ARBA" id="ARBA00023163"/>
    </source>
</evidence>
<feature type="compositionally biased region" description="Low complexity" evidence="6">
    <location>
        <begin position="100"/>
        <end position="111"/>
    </location>
</feature>
<dbReference type="CDD" id="cd00018">
    <property type="entry name" value="AP2"/>
    <property type="match status" value="1"/>
</dbReference>
<comment type="subcellular location">
    <subcellularLocation>
        <location evidence="1">Nucleus</location>
    </subcellularLocation>
</comment>
<dbReference type="Proteomes" id="UP000652761">
    <property type="component" value="Unassembled WGS sequence"/>
</dbReference>
<dbReference type="GO" id="GO:0003700">
    <property type="term" value="F:DNA-binding transcription factor activity"/>
    <property type="evidence" value="ECO:0007669"/>
    <property type="project" value="InterPro"/>
</dbReference>
<keyword evidence="3" id="KW-0238">DNA-binding</keyword>
<dbReference type="PANTHER" id="PTHR31677:SF157">
    <property type="entry name" value="AP2_ERF DOMAIN-CONTAINING PROTEIN"/>
    <property type="match status" value="1"/>
</dbReference>
<organism evidence="8 9">
    <name type="scientific">Colocasia esculenta</name>
    <name type="common">Wild taro</name>
    <name type="synonym">Arum esculentum</name>
    <dbReference type="NCBI Taxonomy" id="4460"/>
    <lineage>
        <taxon>Eukaryota</taxon>
        <taxon>Viridiplantae</taxon>
        <taxon>Streptophyta</taxon>
        <taxon>Embryophyta</taxon>
        <taxon>Tracheophyta</taxon>
        <taxon>Spermatophyta</taxon>
        <taxon>Magnoliopsida</taxon>
        <taxon>Liliopsida</taxon>
        <taxon>Araceae</taxon>
        <taxon>Aroideae</taxon>
        <taxon>Colocasieae</taxon>
        <taxon>Colocasia</taxon>
    </lineage>
</organism>
<dbReference type="SMART" id="SM00380">
    <property type="entry name" value="AP2"/>
    <property type="match status" value="1"/>
</dbReference>
<keyword evidence="2" id="KW-0805">Transcription regulation</keyword>
<evidence type="ECO:0000256" key="2">
    <source>
        <dbReference type="ARBA" id="ARBA00023015"/>
    </source>
</evidence>
<protein>
    <recommendedName>
        <fullName evidence="7">AP2/ERF domain-containing protein</fullName>
    </recommendedName>
</protein>
<dbReference type="EMBL" id="NMUH01000413">
    <property type="protein sequence ID" value="MQL78683.1"/>
    <property type="molecule type" value="Genomic_DNA"/>
</dbReference>
<evidence type="ECO:0000313" key="8">
    <source>
        <dbReference type="EMBL" id="MQL78683.1"/>
    </source>
</evidence>
<evidence type="ECO:0000259" key="7">
    <source>
        <dbReference type="PROSITE" id="PS51032"/>
    </source>
</evidence>
<sequence>LGVQAEVGAAASTEETGGDSPRGGEVTGWLCSEHELWKAGSRVAREAAVTGSAGAAVGMERAGMMTRKWLGTFDTAEEAARAYDEAARNLRGPKAKTNFGHAARGAAASGGCEREMEAPSPVGPALSLSPSSFASSGSASSAQHLHVPPPQPPQQQQQQQQPWRGEVRDLFPRETAACAADFHGYRFEAVQMVLGGEQKVVAMGLGMARMPEAEAAAAAAHRHHHHHLQQRVVVEAAINNKGKRPFAFDLNQPAPLY</sequence>
<feature type="region of interest" description="Disordered" evidence="6">
    <location>
        <begin position="1"/>
        <end position="27"/>
    </location>
</feature>
<gene>
    <name evidence="8" type="ORF">Taro_011126</name>
</gene>
<evidence type="ECO:0000313" key="9">
    <source>
        <dbReference type="Proteomes" id="UP000652761"/>
    </source>
</evidence>
<dbReference type="InterPro" id="IPR036955">
    <property type="entry name" value="AP2/ERF_dom_sf"/>
</dbReference>
<feature type="region of interest" description="Disordered" evidence="6">
    <location>
        <begin position="95"/>
        <end position="164"/>
    </location>
</feature>
<evidence type="ECO:0000256" key="3">
    <source>
        <dbReference type="ARBA" id="ARBA00023125"/>
    </source>
</evidence>
<feature type="non-terminal residue" evidence="8">
    <location>
        <position position="257"/>
    </location>
</feature>
<reference evidence="8" key="1">
    <citation type="submission" date="2017-07" db="EMBL/GenBank/DDBJ databases">
        <title>Taro Niue Genome Assembly and Annotation.</title>
        <authorList>
            <person name="Atibalentja N."/>
            <person name="Keating K."/>
            <person name="Fields C.J."/>
        </authorList>
    </citation>
    <scope>NUCLEOTIDE SEQUENCE</scope>
    <source>
        <strain evidence="8">Niue_2</strain>
        <tissue evidence="8">Leaf</tissue>
    </source>
</reference>
<dbReference type="InterPro" id="IPR001471">
    <property type="entry name" value="AP2/ERF_dom"/>
</dbReference>
<proteinExistence type="predicted"/>
<dbReference type="InterPro" id="IPR016177">
    <property type="entry name" value="DNA-bd_dom_sf"/>
</dbReference>
<evidence type="ECO:0000256" key="5">
    <source>
        <dbReference type="ARBA" id="ARBA00023242"/>
    </source>
</evidence>
<evidence type="ECO:0000256" key="1">
    <source>
        <dbReference type="ARBA" id="ARBA00004123"/>
    </source>
</evidence>
<feature type="compositionally biased region" description="Low complexity" evidence="6">
    <location>
        <begin position="123"/>
        <end position="142"/>
    </location>
</feature>